<feature type="region of interest" description="Disordered" evidence="1">
    <location>
        <begin position="57"/>
        <end position="101"/>
    </location>
</feature>
<feature type="compositionally biased region" description="Basic and acidic residues" evidence="1">
    <location>
        <begin position="72"/>
        <end position="82"/>
    </location>
</feature>
<evidence type="ECO:0000313" key="2">
    <source>
        <dbReference type="EMBL" id="KAJ1718935.1"/>
    </source>
</evidence>
<gene>
    <name evidence="2" type="ORF">LPJ53_006203</name>
</gene>
<dbReference type="AlphaFoldDB" id="A0A9W7XVN9"/>
<dbReference type="OrthoDB" id="2220692at2759"/>
<organism evidence="2 3">
    <name type="scientific">Coemansia erecta</name>
    <dbReference type="NCBI Taxonomy" id="147472"/>
    <lineage>
        <taxon>Eukaryota</taxon>
        <taxon>Fungi</taxon>
        <taxon>Fungi incertae sedis</taxon>
        <taxon>Zoopagomycota</taxon>
        <taxon>Kickxellomycotina</taxon>
        <taxon>Kickxellomycetes</taxon>
        <taxon>Kickxellales</taxon>
        <taxon>Kickxellaceae</taxon>
        <taxon>Coemansia</taxon>
    </lineage>
</organism>
<dbReference type="Proteomes" id="UP001149813">
    <property type="component" value="Unassembled WGS sequence"/>
</dbReference>
<sequence length="101" mass="10901">TNVADNPDLQSTGADDSDRCLENRLGLTCPGDANIWLLDTSREPAVHQHTRAAHCRVRSEHSGTEIPQAAHPHTDGQHDGHQICEQAGQHSKRPAPDSSAP</sequence>
<evidence type="ECO:0000256" key="1">
    <source>
        <dbReference type="SAM" id="MobiDB-lite"/>
    </source>
</evidence>
<accession>A0A9W7XVN9</accession>
<feature type="non-terminal residue" evidence="2">
    <location>
        <position position="101"/>
    </location>
</feature>
<feature type="compositionally biased region" description="Polar residues" evidence="1">
    <location>
        <begin position="1"/>
        <end position="14"/>
    </location>
</feature>
<proteinExistence type="predicted"/>
<feature type="region of interest" description="Disordered" evidence="1">
    <location>
        <begin position="1"/>
        <end position="20"/>
    </location>
</feature>
<protein>
    <submittedName>
        <fullName evidence="2">Uncharacterized protein</fullName>
    </submittedName>
</protein>
<name>A0A9W7XVN9_9FUNG</name>
<dbReference type="EMBL" id="JANBOJ010000565">
    <property type="protein sequence ID" value="KAJ1718935.1"/>
    <property type="molecule type" value="Genomic_DNA"/>
</dbReference>
<keyword evidence="3" id="KW-1185">Reference proteome</keyword>
<evidence type="ECO:0000313" key="3">
    <source>
        <dbReference type="Proteomes" id="UP001149813"/>
    </source>
</evidence>
<reference evidence="2" key="1">
    <citation type="submission" date="2022-07" db="EMBL/GenBank/DDBJ databases">
        <title>Phylogenomic reconstructions and comparative analyses of Kickxellomycotina fungi.</title>
        <authorList>
            <person name="Reynolds N.K."/>
            <person name="Stajich J.E."/>
            <person name="Barry K."/>
            <person name="Grigoriev I.V."/>
            <person name="Crous P."/>
            <person name="Smith M.E."/>
        </authorList>
    </citation>
    <scope>NUCLEOTIDE SEQUENCE</scope>
    <source>
        <strain evidence="2">NBRC 32514</strain>
    </source>
</reference>
<comment type="caution">
    <text evidence="2">The sequence shown here is derived from an EMBL/GenBank/DDBJ whole genome shotgun (WGS) entry which is preliminary data.</text>
</comment>
<feature type="non-terminal residue" evidence="2">
    <location>
        <position position="1"/>
    </location>
</feature>